<dbReference type="EMBL" id="JAVYJV010000002">
    <property type="protein sequence ID" value="KAK4377785.1"/>
    <property type="molecule type" value="Genomic_DNA"/>
</dbReference>
<dbReference type="Proteomes" id="UP001291623">
    <property type="component" value="Unassembled WGS sequence"/>
</dbReference>
<evidence type="ECO:0000256" key="1">
    <source>
        <dbReference type="SAM" id="MobiDB-lite"/>
    </source>
</evidence>
<name>A0AAE1VXG7_9SOLA</name>
<keyword evidence="3" id="KW-1185">Reference proteome</keyword>
<reference evidence="2" key="1">
    <citation type="submission" date="2023-12" db="EMBL/GenBank/DDBJ databases">
        <title>Genome assembly of Anisodus tanguticus.</title>
        <authorList>
            <person name="Wang Y.-J."/>
        </authorList>
    </citation>
    <scope>NUCLEOTIDE SEQUENCE</scope>
    <source>
        <strain evidence="2">KB-2021</strain>
        <tissue evidence="2">Leaf</tissue>
    </source>
</reference>
<organism evidence="2 3">
    <name type="scientific">Anisodus tanguticus</name>
    <dbReference type="NCBI Taxonomy" id="243964"/>
    <lineage>
        <taxon>Eukaryota</taxon>
        <taxon>Viridiplantae</taxon>
        <taxon>Streptophyta</taxon>
        <taxon>Embryophyta</taxon>
        <taxon>Tracheophyta</taxon>
        <taxon>Spermatophyta</taxon>
        <taxon>Magnoliopsida</taxon>
        <taxon>eudicotyledons</taxon>
        <taxon>Gunneridae</taxon>
        <taxon>Pentapetalae</taxon>
        <taxon>asterids</taxon>
        <taxon>lamiids</taxon>
        <taxon>Solanales</taxon>
        <taxon>Solanaceae</taxon>
        <taxon>Solanoideae</taxon>
        <taxon>Hyoscyameae</taxon>
        <taxon>Anisodus</taxon>
    </lineage>
</organism>
<feature type="compositionally biased region" description="Polar residues" evidence="1">
    <location>
        <begin position="43"/>
        <end position="56"/>
    </location>
</feature>
<accession>A0AAE1VXG7</accession>
<comment type="caution">
    <text evidence="2">The sequence shown here is derived from an EMBL/GenBank/DDBJ whole genome shotgun (WGS) entry which is preliminary data.</text>
</comment>
<gene>
    <name evidence="2" type="ORF">RND71_004081</name>
</gene>
<evidence type="ECO:0000313" key="2">
    <source>
        <dbReference type="EMBL" id="KAK4377785.1"/>
    </source>
</evidence>
<feature type="region of interest" description="Disordered" evidence="1">
    <location>
        <begin position="37"/>
        <end position="56"/>
    </location>
</feature>
<dbReference type="AlphaFoldDB" id="A0AAE1VXG7"/>
<evidence type="ECO:0000313" key="3">
    <source>
        <dbReference type="Proteomes" id="UP001291623"/>
    </source>
</evidence>
<proteinExistence type="predicted"/>
<protein>
    <submittedName>
        <fullName evidence="2">Uncharacterized protein</fullName>
    </submittedName>
</protein>
<sequence>MRSSANTSEGGSSVAEKIKKTLDLLDLSGSKNIYVKKDDDTSSYRSSPLTPHEVSQSNNNLFDNLCYSPTSPTIMHAIVTNASSMEETLANLTKVIDGLAKHMQNQDALIDKKLKSSNPSIFKLKSSNQPTLQIEGQGHYICKLKFQNYHVYKLKS</sequence>